<dbReference type="RefSeq" id="WP_093611088.1">
    <property type="nucleotide sequence ID" value="NZ_FNFF01000006.1"/>
</dbReference>
<dbReference type="EMBL" id="FNFF01000006">
    <property type="protein sequence ID" value="SDK29033.1"/>
    <property type="molecule type" value="Genomic_DNA"/>
</dbReference>
<proteinExistence type="predicted"/>
<dbReference type="SUPFAM" id="SSF89372">
    <property type="entry name" value="Fucose-specific lectin"/>
    <property type="match status" value="1"/>
</dbReference>
<evidence type="ECO:0000313" key="2">
    <source>
        <dbReference type="EMBL" id="SDK29033.1"/>
    </source>
</evidence>
<reference evidence="2 3" key="1">
    <citation type="submission" date="2016-10" db="EMBL/GenBank/DDBJ databases">
        <authorList>
            <person name="de Groot N.N."/>
        </authorList>
    </citation>
    <scope>NUCLEOTIDE SEQUENCE [LARGE SCALE GENOMIC DNA]</scope>
    <source>
        <strain evidence="2 3">CGMCC 4.5727</strain>
    </source>
</reference>
<evidence type="ECO:0000313" key="3">
    <source>
        <dbReference type="Proteomes" id="UP000199155"/>
    </source>
</evidence>
<accession>A0A1G9AP67</accession>
<organism evidence="2 3">
    <name type="scientific">Streptomyces indicus</name>
    <dbReference type="NCBI Taxonomy" id="417292"/>
    <lineage>
        <taxon>Bacteria</taxon>
        <taxon>Bacillati</taxon>
        <taxon>Actinomycetota</taxon>
        <taxon>Actinomycetes</taxon>
        <taxon>Kitasatosporales</taxon>
        <taxon>Streptomycetaceae</taxon>
        <taxon>Streptomyces</taxon>
    </lineage>
</organism>
<evidence type="ECO:0008006" key="4">
    <source>
        <dbReference type="Google" id="ProtNLM"/>
    </source>
</evidence>
<keyword evidence="3" id="KW-1185">Reference proteome</keyword>
<feature type="region of interest" description="Disordered" evidence="1">
    <location>
        <begin position="325"/>
        <end position="345"/>
    </location>
</feature>
<dbReference type="OrthoDB" id="4307815at2"/>
<gene>
    <name evidence="2" type="ORF">SAMN05421806_10675</name>
</gene>
<name>A0A1G9AP67_9ACTN</name>
<evidence type="ECO:0000256" key="1">
    <source>
        <dbReference type="SAM" id="MobiDB-lite"/>
    </source>
</evidence>
<protein>
    <recommendedName>
        <fullName evidence="4">PQQ-like domain-containing protein</fullName>
    </recommendedName>
</protein>
<dbReference type="Proteomes" id="UP000199155">
    <property type="component" value="Unassembled WGS sequence"/>
</dbReference>
<dbReference type="AlphaFoldDB" id="A0A1G9AP67"/>
<sequence>MELTGQWLVNGKDGRLTAYVADADGLYRWTEDRPASGQWSGPAFFPVSGLTHLTAVQGVDTYVHFLGRRERAHAGGRIDTDIVHAIQYQSGRPVTEWRSLGNPHSEQDRARQLGAPAAVTDERGTVFVFARNAGGGLMLRREGKTGKWERWTDLRGSDLLDPPVPVATSDGRVEVVASTRNGVLRWAQSEPDGPFETGSPTGMHALPGSGVALETAPGRPTYYWTDAGRSGVVAHRPGGWPIPLGGAPGDGAIAAVRTMLDGYDCTVLAQRGPGGTVVVGVCGTEAEQNGVWWSDTGVECAGAPALVRDAYGRVVLGVTGRDGSPRVVRQEQGPGLTLSPRWEQL</sequence>